<evidence type="ECO:0000256" key="7">
    <source>
        <dbReference type="ARBA" id="ARBA00060761"/>
    </source>
</evidence>
<sequence>MEAHLLDDGDLGAVVRAGFTSTKPVPSQPPCPSPPTTSTLSSASSPVPANPSPKLSSSATAISPLNSSAPAFPCFQTPSSFGLPPLCDLITPSSLSPHHNFSSLSQSLSLIDSLPSPSSLLPSGRRFDYAASAPSIFTSSLGHPAAAKQLNLGASSSFGGGSGSGGGSGHRVVLQAPPTTTDVGAFHMKAGRLFSQNFLQHLVGECPRLLAGNSSGSVLSDISALNRDVGAVSVGARQPTGAVGGLDQFKSFVEAEPSSSSATHAPYKARGAKKSRKALQKRVVYVPASSAVSNRPGAGENVPSDLWAWRKYGQKPIKGSPHPRGYYRCSSSKGCPARKQVERNPSDPSMLVVTYTSDHNHPWPTHRINALAGSTRQPSSTTTSSQEKSPSSNNDLSPDCGVNDMEDDLHSDDMVGDGMLEEVREESLECKVVSASAHSQQQQQQEPIASEGVMCEAGQTGQLGVASSCPDDESYLQESMFAEMVEEMQRQNRCNVEEEVVEEGGSLEVDPFNLFNWSSCPSNVNKVNDVVQ</sequence>
<dbReference type="PANTHER" id="PTHR32096">
    <property type="entry name" value="WRKY TRANSCRIPTION FACTOR 30-RELATED-RELATED"/>
    <property type="match status" value="1"/>
</dbReference>
<feature type="domain" description="WRKY" evidence="9">
    <location>
        <begin position="298"/>
        <end position="364"/>
    </location>
</feature>
<keyword evidence="3" id="KW-0238">DNA-binding</keyword>
<keyword evidence="11" id="KW-1185">Reference proteome</keyword>
<dbReference type="OrthoDB" id="1937086at2759"/>
<evidence type="ECO:0000256" key="5">
    <source>
        <dbReference type="ARBA" id="ARBA00023242"/>
    </source>
</evidence>
<dbReference type="FunFam" id="2.20.25.80:FF:000005">
    <property type="entry name" value="probable WRKY transcription factor 14"/>
    <property type="match status" value="1"/>
</dbReference>
<dbReference type="EMBL" id="JABFUD020000024">
    <property type="protein sequence ID" value="KAI5060288.1"/>
    <property type="molecule type" value="Genomic_DNA"/>
</dbReference>
<feature type="region of interest" description="Disordered" evidence="8">
    <location>
        <begin position="17"/>
        <end position="59"/>
    </location>
</feature>
<keyword evidence="4" id="KW-0804">Transcription</keyword>
<dbReference type="InterPro" id="IPR044810">
    <property type="entry name" value="WRKY_plant"/>
</dbReference>
<evidence type="ECO:0000256" key="3">
    <source>
        <dbReference type="ARBA" id="ARBA00023125"/>
    </source>
</evidence>
<keyword evidence="5" id="KW-0539">Nucleus</keyword>
<accession>A0A9D4U3I1</accession>
<comment type="similarity">
    <text evidence="7">Belongs to the WRKY group II-e family.</text>
</comment>
<protein>
    <recommendedName>
        <fullName evidence="9">WRKY domain-containing protein</fullName>
    </recommendedName>
</protein>
<dbReference type="GO" id="GO:0003700">
    <property type="term" value="F:DNA-binding transcription factor activity"/>
    <property type="evidence" value="ECO:0007669"/>
    <property type="project" value="InterPro"/>
</dbReference>
<dbReference type="InterPro" id="IPR003657">
    <property type="entry name" value="WRKY_dom"/>
</dbReference>
<feature type="region of interest" description="Disordered" evidence="8">
    <location>
        <begin position="254"/>
        <end position="275"/>
    </location>
</feature>
<evidence type="ECO:0000259" key="9">
    <source>
        <dbReference type="PROSITE" id="PS50811"/>
    </source>
</evidence>
<dbReference type="PROSITE" id="PS50811">
    <property type="entry name" value="WRKY"/>
    <property type="match status" value="1"/>
</dbReference>
<comment type="subcellular location">
    <subcellularLocation>
        <location evidence="1">Nucleus</location>
    </subcellularLocation>
</comment>
<organism evidence="10 11">
    <name type="scientific">Adiantum capillus-veneris</name>
    <name type="common">Maidenhair fern</name>
    <dbReference type="NCBI Taxonomy" id="13818"/>
    <lineage>
        <taxon>Eukaryota</taxon>
        <taxon>Viridiplantae</taxon>
        <taxon>Streptophyta</taxon>
        <taxon>Embryophyta</taxon>
        <taxon>Tracheophyta</taxon>
        <taxon>Polypodiopsida</taxon>
        <taxon>Polypodiidae</taxon>
        <taxon>Polypodiales</taxon>
        <taxon>Pteridineae</taxon>
        <taxon>Pteridaceae</taxon>
        <taxon>Vittarioideae</taxon>
        <taxon>Adiantum</taxon>
    </lineage>
</organism>
<evidence type="ECO:0000313" key="11">
    <source>
        <dbReference type="Proteomes" id="UP000886520"/>
    </source>
</evidence>
<feature type="compositionally biased region" description="Low complexity" evidence="8">
    <location>
        <begin position="36"/>
        <end position="47"/>
    </location>
</feature>
<name>A0A9D4U3I1_ADICA</name>
<gene>
    <name evidence="10" type="ORF">GOP47_0024708</name>
</gene>
<evidence type="ECO:0000313" key="10">
    <source>
        <dbReference type="EMBL" id="KAI5060288.1"/>
    </source>
</evidence>
<reference evidence="10" key="1">
    <citation type="submission" date="2021-01" db="EMBL/GenBank/DDBJ databases">
        <title>Adiantum capillus-veneris genome.</title>
        <authorList>
            <person name="Fang Y."/>
            <person name="Liao Q."/>
        </authorList>
    </citation>
    <scope>NUCLEOTIDE SEQUENCE</scope>
    <source>
        <strain evidence="10">H3</strain>
        <tissue evidence="10">Leaf</tissue>
    </source>
</reference>
<comment type="caution">
    <text evidence="10">The sequence shown here is derived from an EMBL/GenBank/DDBJ whole genome shotgun (WGS) entry which is preliminary data.</text>
</comment>
<dbReference type="GO" id="GO:0005634">
    <property type="term" value="C:nucleus"/>
    <property type="evidence" value="ECO:0007669"/>
    <property type="project" value="UniProtKB-SubCell"/>
</dbReference>
<evidence type="ECO:0000256" key="2">
    <source>
        <dbReference type="ARBA" id="ARBA00023015"/>
    </source>
</evidence>
<evidence type="ECO:0000256" key="6">
    <source>
        <dbReference type="ARBA" id="ARBA00059805"/>
    </source>
</evidence>
<feature type="region of interest" description="Disordered" evidence="8">
    <location>
        <begin position="319"/>
        <end position="414"/>
    </location>
</feature>
<dbReference type="AlphaFoldDB" id="A0A9D4U3I1"/>
<dbReference type="PANTHER" id="PTHR32096:SF18">
    <property type="entry name" value="DISEASE RESISTANCE PROTEIN RRS1B-RELATED"/>
    <property type="match status" value="1"/>
</dbReference>
<feature type="compositionally biased region" description="Pro residues" evidence="8">
    <location>
        <begin position="26"/>
        <end position="35"/>
    </location>
</feature>
<dbReference type="Gene3D" id="2.20.25.80">
    <property type="entry name" value="WRKY domain"/>
    <property type="match status" value="1"/>
</dbReference>
<dbReference type="Proteomes" id="UP000886520">
    <property type="component" value="Chromosome 24"/>
</dbReference>
<dbReference type="GO" id="GO:0000976">
    <property type="term" value="F:transcription cis-regulatory region binding"/>
    <property type="evidence" value="ECO:0007669"/>
    <property type="project" value="TreeGrafter"/>
</dbReference>
<dbReference type="SUPFAM" id="SSF118290">
    <property type="entry name" value="WRKY DNA-binding domain"/>
    <property type="match status" value="1"/>
</dbReference>
<comment type="function">
    <text evidence="6">Transcription factor. Interacts specifically with the W box (5'-(T)TGAC[CT]-3'), a frequently occurring elicitor-responsive cis-acting element.</text>
</comment>
<dbReference type="InterPro" id="IPR036576">
    <property type="entry name" value="WRKY_dom_sf"/>
</dbReference>
<dbReference type="SMART" id="SM00774">
    <property type="entry name" value="WRKY"/>
    <property type="match status" value="1"/>
</dbReference>
<proteinExistence type="inferred from homology"/>
<evidence type="ECO:0000256" key="4">
    <source>
        <dbReference type="ARBA" id="ARBA00023163"/>
    </source>
</evidence>
<evidence type="ECO:0000256" key="8">
    <source>
        <dbReference type="SAM" id="MobiDB-lite"/>
    </source>
</evidence>
<dbReference type="Pfam" id="PF03106">
    <property type="entry name" value="WRKY"/>
    <property type="match status" value="1"/>
</dbReference>
<keyword evidence="2" id="KW-0805">Transcription regulation</keyword>
<feature type="compositionally biased region" description="Low complexity" evidence="8">
    <location>
        <begin position="374"/>
        <end position="392"/>
    </location>
</feature>
<evidence type="ECO:0000256" key="1">
    <source>
        <dbReference type="ARBA" id="ARBA00004123"/>
    </source>
</evidence>